<evidence type="ECO:0000313" key="1">
    <source>
        <dbReference type="EMBL" id="KAF5818193.1"/>
    </source>
</evidence>
<sequence>MNITDTQSYLVVDLHPVSSIVMVEVKNHHRKSPQSPICGSQRLFLLVKASVRQSIKHVECKIIITKKHKKNG</sequence>
<name>A0A9K3JNK2_HELAN</name>
<keyword evidence="2" id="KW-1185">Reference proteome</keyword>
<reference evidence="1" key="2">
    <citation type="submission" date="2020-06" db="EMBL/GenBank/DDBJ databases">
        <title>Helianthus annuus Genome sequencing and assembly Release 2.</title>
        <authorList>
            <person name="Gouzy J."/>
            <person name="Langlade N."/>
            <person name="Munos S."/>
        </authorList>
    </citation>
    <scope>NUCLEOTIDE SEQUENCE</scope>
    <source>
        <tissue evidence="1">Leaves</tissue>
    </source>
</reference>
<proteinExistence type="predicted"/>
<organism evidence="1 2">
    <name type="scientific">Helianthus annuus</name>
    <name type="common">Common sunflower</name>
    <dbReference type="NCBI Taxonomy" id="4232"/>
    <lineage>
        <taxon>Eukaryota</taxon>
        <taxon>Viridiplantae</taxon>
        <taxon>Streptophyta</taxon>
        <taxon>Embryophyta</taxon>
        <taxon>Tracheophyta</taxon>
        <taxon>Spermatophyta</taxon>
        <taxon>Magnoliopsida</taxon>
        <taxon>eudicotyledons</taxon>
        <taxon>Gunneridae</taxon>
        <taxon>Pentapetalae</taxon>
        <taxon>asterids</taxon>
        <taxon>campanulids</taxon>
        <taxon>Asterales</taxon>
        <taxon>Asteraceae</taxon>
        <taxon>Asteroideae</taxon>
        <taxon>Heliantheae alliance</taxon>
        <taxon>Heliantheae</taxon>
        <taxon>Helianthus</taxon>
    </lineage>
</organism>
<dbReference type="EMBL" id="MNCJ02000317">
    <property type="protein sequence ID" value="KAF5818193.1"/>
    <property type="molecule type" value="Genomic_DNA"/>
</dbReference>
<reference evidence="1" key="1">
    <citation type="journal article" date="2017" name="Nature">
        <title>The sunflower genome provides insights into oil metabolism, flowering and Asterid evolution.</title>
        <authorList>
            <person name="Badouin H."/>
            <person name="Gouzy J."/>
            <person name="Grassa C.J."/>
            <person name="Murat F."/>
            <person name="Staton S.E."/>
            <person name="Cottret L."/>
            <person name="Lelandais-Briere C."/>
            <person name="Owens G.L."/>
            <person name="Carrere S."/>
            <person name="Mayjonade B."/>
            <person name="Legrand L."/>
            <person name="Gill N."/>
            <person name="Kane N.C."/>
            <person name="Bowers J.E."/>
            <person name="Hubner S."/>
            <person name="Bellec A."/>
            <person name="Berard A."/>
            <person name="Berges H."/>
            <person name="Blanchet N."/>
            <person name="Boniface M.C."/>
            <person name="Brunel D."/>
            <person name="Catrice O."/>
            <person name="Chaidir N."/>
            <person name="Claudel C."/>
            <person name="Donnadieu C."/>
            <person name="Faraut T."/>
            <person name="Fievet G."/>
            <person name="Helmstetter N."/>
            <person name="King M."/>
            <person name="Knapp S.J."/>
            <person name="Lai Z."/>
            <person name="Le Paslier M.C."/>
            <person name="Lippi Y."/>
            <person name="Lorenzon L."/>
            <person name="Mandel J.R."/>
            <person name="Marage G."/>
            <person name="Marchand G."/>
            <person name="Marquand E."/>
            <person name="Bret-Mestries E."/>
            <person name="Morien E."/>
            <person name="Nambeesan S."/>
            <person name="Nguyen T."/>
            <person name="Pegot-Espagnet P."/>
            <person name="Pouilly N."/>
            <person name="Raftis F."/>
            <person name="Sallet E."/>
            <person name="Schiex T."/>
            <person name="Thomas J."/>
            <person name="Vandecasteele C."/>
            <person name="Vares D."/>
            <person name="Vear F."/>
            <person name="Vautrin S."/>
            <person name="Crespi M."/>
            <person name="Mangin B."/>
            <person name="Burke J.M."/>
            <person name="Salse J."/>
            <person name="Munos S."/>
            <person name="Vincourt P."/>
            <person name="Rieseberg L.H."/>
            <person name="Langlade N.B."/>
        </authorList>
    </citation>
    <scope>NUCLEOTIDE SEQUENCE</scope>
    <source>
        <tissue evidence="1">Leaves</tissue>
    </source>
</reference>
<comment type="caution">
    <text evidence="1">The sequence shown here is derived from an EMBL/GenBank/DDBJ whole genome shotgun (WGS) entry which is preliminary data.</text>
</comment>
<protein>
    <submittedName>
        <fullName evidence="1">Uncharacterized protein</fullName>
    </submittedName>
</protein>
<gene>
    <name evidence="1" type="ORF">HanXRQr2_Chr02g0062091</name>
</gene>
<dbReference type="AlphaFoldDB" id="A0A9K3JNK2"/>
<evidence type="ECO:0000313" key="2">
    <source>
        <dbReference type="Proteomes" id="UP000215914"/>
    </source>
</evidence>
<accession>A0A9K3JNK2</accession>
<dbReference type="Gramene" id="mRNA:HanXRQr2_Chr02g0062091">
    <property type="protein sequence ID" value="mRNA:HanXRQr2_Chr02g0062091"/>
    <property type="gene ID" value="HanXRQr2_Chr02g0062091"/>
</dbReference>
<dbReference type="Proteomes" id="UP000215914">
    <property type="component" value="Unassembled WGS sequence"/>
</dbReference>